<dbReference type="AlphaFoldDB" id="A0A1I7XKW8"/>
<keyword evidence="1" id="KW-1185">Reference proteome</keyword>
<sequence>MKEKYGNKVKLMYIGTDGIKYLVGTEDIFEDLKADNDFATHFDFINFPKDHYLFNEYNKGVIGKFTIEQAEKIITEFIALAPKKYNFQVYDSMEKKVMEEKKKAKGTKKCVTKTLRPEEYKNALGEDEIVRKEQHLIQAKDNQLYTMKQNKLALNKVNQSEFKSHIIDKVNTMNYGHYKLRG</sequence>
<dbReference type="InterPro" id="IPR043502">
    <property type="entry name" value="DNA/RNA_pol_sf"/>
</dbReference>
<protein>
    <submittedName>
        <fullName evidence="2">KTSC domain-containing protein</fullName>
    </submittedName>
</protein>
<reference evidence="2" key="1">
    <citation type="submission" date="2016-11" db="UniProtKB">
        <authorList>
            <consortium name="WormBaseParasite"/>
        </authorList>
    </citation>
    <scope>IDENTIFICATION</scope>
</reference>
<evidence type="ECO:0000313" key="2">
    <source>
        <dbReference type="WBParaSite" id="Hba_18163"/>
    </source>
</evidence>
<dbReference type="PANTHER" id="PTHR31511:SF12">
    <property type="entry name" value="RHO TERMINATION FACTOR N-TERMINAL DOMAIN-CONTAINING PROTEIN"/>
    <property type="match status" value="1"/>
</dbReference>
<proteinExistence type="predicted"/>
<dbReference type="PANTHER" id="PTHR31511">
    <property type="entry name" value="PROTEIN CBG23764"/>
    <property type="match status" value="1"/>
</dbReference>
<dbReference type="SUPFAM" id="SSF56672">
    <property type="entry name" value="DNA/RNA polymerases"/>
    <property type="match status" value="1"/>
</dbReference>
<name>A0A1I7XKW8_HETBA</name>
<dbReference type="WBParaSite" id="Hba_18163">
    <property type="protein sequence ID" value="Hba_18163"/>
    <property type="gene ID" value="Hba_18163"/>
</dbReference>
<organism evidence="1 2">
    <name type="scientific">Heterorhabditis bacteriophora</name>
    <name type="common">Entomopathogenic nematode worm</name>
    <dbReference type="NCBI Taxonomy" id="37862"/>
    <lineage>
        <taxon>Eukaryota</taxon>
        <taxon>Metazoa</taxon>
        <taxon>Ecdysozoa</taxon>
        <taxon>Nematoda</taxon>
        <taxon>Chromadorea</taxon>
        <taxon>Rhabditida</taxon>
        <taxon>Rhabditina</taxon>
        <taxon>Rhabditomorpha</taxon>
        <taxon>Strongyloidea</taxon>
        <taxon>Heterorhabditidae</taxon>
        <taxon>Heterorhabditis</taxon>
    </lineage>
</organism>
<accession>A0A1I7XKW8</accession>
<evidence type="ECO:0000313" key="1">
    <source>
        <dbReference type="Proteomes" id="UP000095283"/>
    </source>
</evidence>
<dbReference type="Proteomes" id="UP000095283">
    <property type="component" value="Unplaced"/>
</dbReference>